<feature type="transmembrane region" description="Helical" evidence="9">
    <location>
        <begin position="309"/>
        <end position="332"/>
    </location>
</feature>
<feature type="binding site" evidence="6">
    <location>
        <position position="384"/>
    </location>
    <ligand>
        <name>Na(+)</name>
        <dbReference type="ChEBI" id="CHEBI:29101"/>
        <label>1</label>
    </ligand>
</feature>
<feature type="transmembrane region" description="Helical" evidence="9">
    <location>
        <begin position="276"/>
        <end position="297"/>
    </location>
</feature>
<evidence type="ECO:0000256" key="6">
    <source>
        <dbReference type="PIRSR" id="PIRSR600175-1"/>
    </source>
</evidence>
<dbReference type="EMBL" id="CAJFCJ010000003">
    <property type="protein sequence ID" value="CAD5113415.1"/>
    <property type="molecule type" value="Genomic_DNA"/>
</dbReference>
<feature type="transmembrane region" description="Helical" evidence="9">
    <location>
        <begin position="71"/>
        <end position="92"/>
    </location>
</feature>
<feature type="binding site" evidence="6">
    <location>
        <position position="283"/>
    </location>
    <ligand>
        <name>Na(+)</name>
        <dbReference type="ChEBI" id="CHEBI:29101"/>
        <label>1</label>
    </ligand>
</feature>
<dbReference type="InterPro" id="IPR037272">
    <property type="entry name" value="SNS_sf"/>
</dbReference>
<keyword evidence="11" id="KW-1185">Reference proteome</keyword>
<feature type="transmembrane region" description="Helical" evidence="9">
    <location>
        <begin position="413"/>
        <end position="438"/>
    </location>
</feature>
<name>A0A7I8VDT0_9ANNE</name>
<dbReference type="GO" id="GO:0035725">
    <property type="term" value="P:sodium ion transmembrane transport"/>
    <property type="evidence" value="ECO:0007669"/>
    <property type="project" value="TreeGrafter"/>
</dbReference>
<dbReference type="InterPro" id="IPR000175">
    <property type="entry name" value="Na/ntran_symport"/>
</dbReference>
<dbReference type="PANTHER" id="PTHR11616">
    <property type="entry name" value="SODIUM/CHLORIDE DEPENDENT TRANSPORTER"/>
    <property type="match status" value="1"/>
</dbReference>
<feature type="binding site" evidence="6">
    <location>
        <position position="383"/>
    </location>
    <ligand>
        <name>Na(+)</name>
        <dbReference type="ChEBI" id="CHEBI:29101"/>
        <label>1</label>
    </ligand>
</feature>
<dbReference type="Pfam" id="PF00209">
    <property type="entry name" value="SNF"/>
    <property type="match status" value="1"/>
</dbReference>
<comment type="similarity">
    <text evidence="8">Belongs to the sodium:neurotransmitter symporter (SNF) (TC 2.A.22) family.</text>
</comment>
<dbReference type="GO" id="GO:0005886">
    <property type="term" value="C:plasma membrane"/>
    <property type="evidence" value="ECO:0007669"/>
    <property type="project" value="TreeGrafter"/>
</dbReference>
<feature type="disulfide bond" evidence="7">
    <location>
        <begin position="152"/>
        <end position="161"/>
    </location>
</feature>
<keyword evidence="3 8" id="KW-0812">Transmembrane</keyword>
<feature type="binding site" evidence="6">
    <location>
        <position position="54"/>
    </location>
    <ligand>
        <name>Na(+)</name>
        <dbReference type="ChEBI" id="CHEBI:29101"/>
        <label>1</label>
    </ligand>
</feature>
<dbReference type="PROSITE" id="PS00610">
    <property type="entry name" value="NA_NEUROTRAN_SYMP_1"/>
    <property type="match status" value="1"/>
</dbReference>
<organism evidence="10 11">
    <name type="scientific">Dimorphilus gyrociliatus</name>
    <dbReference type="NCBI Taxonomy" id="2664684"/>
    <lineage>
        <taxon>Eukaryota</taxon>
        <taxon>Metazoa</taxon>
        <taxon>Spiralia</taxon>
        <taxon>Lophotrochozoa</taxon>
        <taxon>Annelida</taxon>
        <taxon>Polychaeta</taxon>
        <taxon>Polychaeta incertae sedis</taxon>
        <taxon>Dinophilidae</taxon>
        <taxon>Dimorphilus</taxon>
    </lineage>
</organism>
<keyword evidence="6" id="KW-0479">Metal-binding</keyword>
<feature type="binding site" evidence="6">
    <location>
        <position position="47"/>
    </location>
    <ligand>
        <name>Na(+)</name>
        <dbReference type="ChEBI" id="CHEBI:29101"/>
        <label>1</label>
    </ligand>
</feature>
<accession>A0A7I8VDT0</accession>
<dbReference type="GO" id="GO:0006865">
    <property type="term" value="P:amino acid transport"/>
    <property type="evidence" value="ECO:0007669"/>
    <property type="project" value="TreeGrafter"/>
</dbReference>
<proteinExistence type="inferred from homology"/>
<dbReference type="GO" id="GO:0015293">
    <property type="term" value="F:symporter activity"/>
    <property type="evidence" value="ECO:0007669"/>
    <property type="project" value="UniProtKB-KW"/>
</dbReference>
<evidence type="ECO:0000256" key="1">
    <source>
        <dbReference type="ARBA" id="ARBA00004141"/>
    </source>
</evidence>
<comment type="subcellular location">
    <subcellularLocation>
        <location evidence="1">Membrane</location>
        <topology evidence="1">Multi-pass membrane protein</topology>
    </subcellularLocation>
</comment>
<feature type="transmembrane region" description="Helical" evidence="9">
    <location>
        <begin position="227"/>
        <end position="248"/>
    </location>
</feature>
<reference evidence="10 11" key="1">
    <citation type="submission" date="2020-08" db="EMBL/GenBank/DDBJ databases">
        <authorList>
            <person name="Hejnol A."/>
        </authorList>
    </citation>
    <scope>NUCLEOTIDE SEQUENCE [LARGE SCALE GENOMIC DNA]</scope>
</reference>
<feature type="binding site" evidence="6">
    <location>
        <position position="49"/>
    </location>
    <ligand>
        <name>Na(+)</name>
        <dbReference type="ChEBI" id="CHEBI:29101"/>
        <label>2</label>
    </ligand>
</feature>
<feature type="binding site" evidence="6">
    <location>
        <position position="380"/>
    </location>
    <ligand>
        <name>Na(+)</name>
        <dbReference type="ChEBI" id="CHEBI:29101"/>
        <label>1</label>
    </ligand>
</feature>
<dbReference type="OrthoDB" id="6581954at2759"/>
<dbReference type="PANTHER" id="PTHR11616:SF38">
    <property type="entry name" value="SODIUM-DEPENDENT DOPAMINE TRANSPORTER"/>
    <property type="match status" value="1"/>
</dbReference>
<protein>
    <recommendedName>
        <fullName evidence="8">Transporter</fullName>
    </recommendedName>
</protein>
<feature type="transmembrane region" description="Helical" evidence="9">
    <location>
        <begin position="488"/>
        <end position="507"/>
    </location>
</feature>
<feature type="transmembrane region" description="Helical" evidence="9">
    <location>
        <begin position="41"/>
        <end position="59"/>
    </location>
</feature>
<dbReference type="PROSITE" id="PS00754">
    <property type="entry name" value="NA_NEUROTRAN_SYMP_2"/>
    <property type="match status" value="1"/>
</dbReference>
<feature type="binding site" evidence="6">
    <location>
        <position position="315"/>
    </location>
    <ligand>
        <name>Na(+)</name>
        <dbReference type="ChEBI" id="CHEBI:29101"/>
        <label>1</label>
    </ligand>
</feature>
<keyword evidence="4 9" id="KW-1133">Transmembrane helix</keyword>
<keyword evidence="7" id="KW-1015">Disulfide bond</keyword>
<feature type="binding site" evidence="6">
    <location>
        <position position="50"/>
    </location>
    <ligand>
        <name>Na(+)</name>
        <dbReference type="ChEBI" id="CHEBI:29101"/>
        <label>1</label>
    </ligand>
</feature>
<dbReference type="GO" id="GO:0046872">
    <property type="term" value="F:metal ion binding"/>
    <property type="evidence" value="ECO:0007669"/>
    <property type="project" value="UniProtKB-KW"/>
</dbReference>
<evidence type="ECO:0000256" key="9">
    <source>
        <dbReference type="SAM" id="Phobius"/>
    </source>
</evidence>
<keyword evidence="5 9" id="KW-0472">Membrane</keyword>
<sequence length="614" mass="69303">MEETRSSPQSDEKEVGLLLKRSSDVEEELDGRETWGKKVDFLLSIIGFAVDLANVWRFPYLCYKNGGGAFLIPYFLMLIFGAVPLFFMELILGQFHRQGPVSVWKIVPLLKGIGLAECLIAYLVAFYYNVVIAWSFFYLVSSFTSSLPWTTCGNIWNTDNCSDLYSNLTNATSPAKEFFEMRVLGLKNSTGIHDIGSPRWELVLCLMLVFACLYFSLWKGVKSSGKVVWVTATMPYVVLSILLVRGLLLPGSTDGILYFLTPKIHRLADSQVWIDAAVQIFYSVGAGFGVHLAYASYNKFNNNCYRDCLFTACINSFTSIFSGIVIFCYLGYMSNKQNKNIEQVAVDGPGLVFEVYPEAIATLPGSIGWSIVFFFMLITLGMDSAMGGLESVITGVIDQNRNFLKSFRYRRELITFITILGAFAFALPSVTNGGMYVFNIFDKFAAGTSILFAVFSEAVAVSWFYGLDQFCTDVEKMLGFRPSLYWRICWKFISPAFVLTIVVSSLIKQEPLIYDASWGRYHYPELGYAIGWSLSAASMILIPGYAIYHIFFKQKGTIKQRFLLSISPTWEQSSIIRSQRAKRTQTRHWFSLGRHSTESEAVRLSERNNLNCNL</sequence>
<evidence type="ECO:0000256" key="5">
    <source>
        <dbReference type="ARBA" id="ARBA00023136"/>
    </source>
</evidence>
<feature type="transmembrane region" description="Helical" evidence="9">
    <location>
        <begin position="200"/>
        <end position="218"/>
    </location>
</feature>
<feature type="transmembrane region" description="Helical" evidence="9">
    <location>
        <begin position="527"/>
        <end position="551"/>
    </location>
</feature>
<evidence type="ECO:0000256" key="8">
    <source>
        <dbReference type="RuleBase" id="RU003732"/>
    </source>
</evidence>
<evidence type="ECO:0000256" key="7">
    <source>
        <dbReference type="PIRSR" id="PIRSR600175-2"/>
    </source>
</evidence>
<evidence type="ECO:0000256" key="3">
    <source>
        <dbReference type="ARBA" id="ARBA00022692"/>
    </source>
</evidence>
<evidence type="ECO:0000256" key="2">
    <source>
        <dbReference type="ARBA" id="ARBA00022448"/>
    </source>
</evidence>
<dbReference type="SUPFAM" id="SSF161070">
    <property type="entry name" value="SNF-like"/>
    <property type="match status" value="1"/>
</dbReference>
<dbReference type="Proteomes" id="UP000549394">
    <property type="component" value="Unassembled WGS sequence"/>
</dbReference>
<dbReference type="PRINTS" id="PR00176">
    <property type="entry name" value="NANEUSMPORT"/>
</dbReference>
<evidence type="ECO:0000313" key="10">
    <source>
        <dbReference type="EMBL" id="CAD5113415.1"/>
    </source>
</evidence>
<keyword evidence="6" id="KW-0915">Sodium</keyword>
<gene>
    <name evidence="10" type="ORF">DGYR_LOCUS2412</name>
</gene>
<comment type="caution">
    <text evidence="10">The sequence shown here is derived from an EMBL/GenBank/DDBJ whole genome shotgun (WGS) entry which is preliminary data.</text>
</comment>
<dbReference type="PROSITE" id="PS50267">
    <property type="entry name" value="NA_NEUROTRAN_SYMP_3"/>
    <property type="match status" value="1"/>
</dbReference>
<evidence type="ECO:0000313" key="11">
    <source>
        <dbReference type="Proteomes" id="UP000549394"/>
    </source>
</evidence>
<evidence type="ECO:0000256" key="4">
    <source>
        <dbReference type="ARBA" id="ARBA00022989"/>
    </source>
</evidence>
<keyword evidence="8" id="KW-0769">Symport</keyword>
<feature type="transmembrane region" description="Helical" evidence="9">
    <location>
        <begin position="113"/>
        <end position="140"/>
    </location>
</feature>
<feature type="transmembrane region" description="Helical" evidence="9">
    <location>
        <begin position="444"/>
        <end position="467"/>
    </location>
</feature>
<keyword evidence="2 8" id="KW-0813">Transport</keyword>
<dbReference type="AlphaFoldDB" id="A0A7I8VDT0"/>